<comment type="caution">
    <text evidence="2">The sequence shown here is derived from an EMBL/GenBank/DDBJ whole genome shotgun (WGS) entry which is preliminary data.</text>
</comment>
<feature type="compositionally biased region" description="Polar residues" evidence="1">
    <location>
        <begin position="1"/>
        <end position="10"/>
    </location>
</feature>
<dbReference type="AlphaFoldDB" id="A0A814SGS4"/>
<sequence length="91" mass="10367">MKKNCSNQSEFKGLKKDGSLDMRFKENKKKIEQKKLQNSSKESNVFSKSAPRALKNTRLENDMTVSSVLIDLSEQKTRDGSVILINESDEN</sequence>
<evidence type="ECO:0000256" key="1">
    <source>
        <dbReference type="SAM" id="MobiDB-lite"/>
    </source>
</evidence>
<name>A0A814SGS4_9BILA</name>
<protein>
    <submittedName>
        <fullName evidence="2">Uncharacterized protein</fullName>
    </submittedName>
</protein>
<dbReference type="Proteomes" id="UP000663879">
    <property type="component" value="Unassembled WGS sequence"/>
</dbReference>
<evidence type="ECO:0000313" key="2">
    <source>
        <dbReference type="EMBL" id="CAF1147231.1"/>
    </source>
</evidence>
<organism evidence="2 3">
    <name type="scientific">Brachionus calyciflorus</name>
    <dbReference type="NCBI Taxonomy" id="104777"/>
    <lineage>
        <taxon>Eukaryota</taxon>
        <taxon>Metazoa</taxon>
        <taxon>Spiralia</taxon>
        <taxon>Gnathifera</taxon>
        <taxon>Rotifera</taxon>
        <taxon>Eurotatoria</taxon>
        <taxon>Monogononta</taxon>
        <taxon>Pseudotrocha</taxon>
        <taxon>Ploima</taxon>
        <taxon>Brachionidae</taxon>
        <taxon>Brachionus</taxon>
    </lineage>
</organism>
<feature type="non-terminal residue" evidence="2">
    <location>
        <position position="1"/>
    </location>
</feature>
<accession>A0A814SGS4</accession>
<dbReference type="EMBL" id="CAJNOC010011330">
    <property type="protein sequence ID" value="CAF1147231.1"/>
    <property type="molecule type" value="Genomic_DNA"/>
</dbReference>
<reference evidence="2" key="1">
    <citation type="submission" date="2021-02" db="EMBL/GenBank/DDBJ databases">
        <authorList>
            <person name="Nowell W R."/>
        </authorList>
    </citation>
    <scope>NUCLEOTIDE SEQUENCE</scope>
    <source>
        <strain evidence="2">Ploen Becks lab</strain>
    </source>
</reference>
<proteinExistence type="predicted"/>
<feature type="compositionally biased region" description="Basic and acidic residues" evidence="1">
    <location>
        <begin position="12"/>
        <end position="25"/>
    </location>
</feature>
<keyword evidence="3" id="KW-1185">Reference proteome</keyword>
<feature type="region of interest" description="Disordered" evidence="1">
    <location>
        <begin position="1"/>
        <end position="25"/>
    </location>
</feature>
<evidence type="ECO:0000313" key="3">
    <source>
        <dbReference type="Proteomes" id="UP000663879"/>
    </source>
</evidence>
<gene>
    <name evidence="2" type="ORF">OXX778_LOCUS23147</name>
</gene>